<evidence type="ECO:0000313" key="3">
    <source>
        <dbReference type="Proteomes" id="UP000028505"/>
    </source>
</evidence>
<accession>A0A7U4KE75</accession>
<dbReference type="EMBL" id="CP008885">
    <property type="protein sequence ID" value="AIF90678.1"/>
    <property type="molecule type" value="Genomic_DNA"/>
</dbReference>
<reference evidence="2 3" key="2">
    <citation type="submission" date="2014-07" db="EMBL/GenBank/DDBJ databases">
        <title>Bifidobacterium longum genome.</title>
        <authorList>
            <person name="Yuan J."/>
            <person name="Wei X."/>
            <person name="Li H."/>
            <person name="Liu W."/>
            <person name="Wang X."/>
        </authorList>
    </citation>
    <scope>NUCLEOTIDE SEQUENCE [LARGE SCALE GENOMIC DNA]</scope>
    <source>
        <strain evidence="2 3">BXY01</strain>
    </source>
</reference>
<feature type="transmembrane region" description="Helical" evidence="1">
    <location>
        <begin position="43"/>
        <end position="66"/>
    </location>
</feature>
<keyword evidence="1" id="KW-0812">Transmembrane</keyword>
<evidence type="ECO:0000313" key="2">
    <source>
        <dbReference type="EMBL" id="AIF90678.1"/>
    </source>
</evidence>
<keyword evidence="1" id="KW-1133">Transmembrane helix</keyword>
<name>A0A7U4KE75_BIFLN</name>
<keyword evidence="1" id="KW-0472">Membrane</keyword>
<proteinExistence type="predicted"/>
<dbReference type="AlphaFoldDB" id="A0A7U4KE75"/>
<sequence length="107" mass="11295">MNMSVGAAIAVLAVSLAVVAGSVAAIVSMISSLRKPGDERRRAIVQGVSATTLVFAIAILMLASVWKVVCVFALDRSFGGINPISTLAIVAVFYLVQVHRYKKKFGD</sequence>
<gene>
    <name evidence="2" type="ORF">GS08_06035</name>
</gene>
<protein>
    <recommendedName>
        <fullName evidence="4">DUF2178 domain-containing protein</fullName>
    </recommendedName>
</protein>
<dbReference type="Proteomes" id="UP000028505">
    <property type="component" value="Chromosome"/>
</dbReference>
<feature type="transmembrane region" description="Helical" evidence="1">
    <location>
        <begin position="6"/>
        <end position="31"/>
    </location>
</feature>
<feature type="transmembrane region" description="Helical" evidence="1">
    <location>
        <begin position="78"/>
        <end position="96"/>
    </location>
</feature>
<organism evidence="2 3">
    <name type="scientific">Bifidobacterium longum</name>
    <dbReference type="NCBI Taxonomy" id="216816"/>
    <lineage>
        <taxon>Bacteria</taxon>
        <taxon>Bacillati</taxon>
        <taxon>Actinomycetota</taxon>
        <taxon>Actinomycetes</taxon>
        <taxon>Bifidobacteriales</taxon>
        <taxon>Bifidobacteriaceae</taxon>
        <taxon>Bifidobacterium</taxon>
    </lineage>
</organism>
<reference evidence="2 3" key="1">
    <citation type="submission" date="2014-06" db="EMBL/GenBank/DDBJ databases">
        <authorList>
            <person name="Zhao X."/>
        </authorList>
    </citation>
    <scope>NUCLEOTIDE SEQUENCE [LARGE SCALE GENOMIC DNA]</scope>
    <source>
        <strain evidence="2 3">BXY01</strain>
    </source>
</reference>
<evidence type="ECO:0008006" key="4">
    <source>
        <dbReference type="Google" id="ProtNLM"/>
    </source>
</evidence>
<evidence type="ECO:0000256" key="1">
    <source>
        <dbReference type="SAM" id="Phobius"/>
    </source>
</evidence>
<dbReference type="RefSeq" id="WP_013140858.1">
    <property type="nucleotide sequence ID" value="NZ_CP008885.1"/>
</dbReference>
<dbReference type="KEGG" id="blx:GS08_06035"/>